<dbReference type="InterPro" id="IPR015421">
    <property type="entry name" value="PyrdxlP-dep_Trfase_major"/>
</dbReference>
<dbReference type="AlphaFoldDB" id="S0NYF3"/>
<dbReference type="CDD" id="cd00609">
    <property type="entry name" value="AAT_like"/>
    <property type="match status" value="1"/>
</dbReference>
<dbReference type="PATRIC" id="fig|1140003.3.peg.1935"/>
<evidence type="ECO:0000313" key="9">
    <source>
        <dbReference type="EMBL" id="EOT82960.1"/>
    </source>
</evidence>
<dbReference type="Proteomes" id="UP000015961">
    <property type="component" value="Unassembled WGS sequence"/>
</dbReference>
<evidence type="ECO:0000256" key="5">
    <source>
        <dbReference type="ARBA" id="ARBA00022898"/>
    </source>
</evidence>
<feature type="modified residue" description="N6-(pyridoxal phosphate)lysine" evidence="7">
    <location>
        <position position="205"/>
    </location>
</feature>
<dbReference type="RefSeq" id="WP_016186440.1">
    <property type="nucleotide sequence ID" value="NZ_ASWO01000007.1"/>
</dbReference>
<dbReference type="UniPathway" id="UPA00031">
    <property type="reaction ID" value="UER00012"/>
</dbReference>
<dbReference type="PANTHER" id="PTHR43643">
    <property type="entry name" value="HISTIDINOL-PHOSPHATE AMINOTRANSFERASE 2"/>
    <property type="match status" value="1"/>
</dbReference>
<dbReference type="Pfam" id="PF00155">
    <property type="entry name" value="Aminotran_1_2"/>
    <property type="match status" value="1"/>
</dbReference>
<comment type="similarity">
    <text evidence="7">Belongs to the class-II pyridoxal-phosphate-dependent aminotransferase family. Histidinol-phosphate aminotransferase subfamily.</text>
</comment>
<organism evidence="9 10">
    <name type="scientific">Enterococcus sulfureus ATCC 49903</name>
    <dbReference type="NCBI Taxonomy" id="1140003"/>
    <lineage>
        <taxon>Bacteria</taxon>
        <taxon>Bacillati</taxon>
        <taxon>Bacillota</taxon>
        <taxon>Bacilli</taxon>
        <taxon>Lactobacillales</taxon>
        <taxon>Enterococcaceae</taxon>
        <taxon>Enterococcus</taxon>
    </lineage>
</organism>
<evidence type="ECO:0000256" key="2">
    <source>
        <dbReference type="ARBA" id="ARBA00011738"/>
    </source>
</evidence>
<dbReference type="STRING" id="1140003.OMY_02008"/>
<evidence type="ECO:0000256" key="4">
    <source>
        <dbReference type="ARBA" id="ARBA00022679"/>
    </source>
</evidence>
<evidence type="ECO:0000256" key="3">
    <source>
        <dbReference type="ARBA" id="ARBA00022576"/>
    </source>
</evidence>
<comment type="pathway">
    <text evidence="7">Amino-acid biosynthesis; L-histidine biosynthesis; L-histidine from 5-phospho-alpha-D-ribose 1-diphosphate: step 7/9.</text>
</comment>
<evidence type="ECO:0000256" key="1">
    <source>
        <dbReference type="ARBA" id="ARBA00001933"/>
    </source>
</evidence>
<proteinExistence type="inferred from homology"/>
<comment type="cofactor">
    <cofactor evidence="1 7">
        <name>pyridoxal 5'-phosphate</name>
        <dbReference type="ChEBI" id="CHEBI:597326"/>
    </cofactor>
</comment>
<keyword evidence="5 7" id="KW-0663">Pyridoxal phosphate</keyword>
<dbReference type="OrthoDB" id="9813612at2"/>
<dbReference type="Gene3D" id="3.40.640.10">
    <property type="entry name" value="Type I PLP-dependent aspartate aminotransferase-like (Major domain)"/>
    <property type="match status" value="1"/>
</dbReference>
<dbReference type="Gene3D" id="3.90.1150.10">
    <property type="entry name" value="Aspartate Aminotransferase, domain 1"/>
    <property type="match status" value="1"/>
</dbReference>
<evidence type="ECO:0000259" key="8">
    <source>
        <dbReference type="Pfam" id="PF00155"/>
    </source>
</evidence>
<accession>S0NYF3</accession>
<dbReference type="GO" id="GO:0004400">
    <property type="term" value="F:histidinol-phosphate transaminase activity"/>
    <property type="evidence" value="ECO:0007669"/>
    <property type="project" value="UniProtKB-UniRule"/>
</dbReference>
<protein>
    <recommendedName>
        <fullName evidence="7">Histidinol-phosphate aminotransferase</fullName>
        <ecNumber evidence="7">2.6.1.9</ecNumber>
    </recommendedName>
    <alternativeName>
        <fullName evidence="7">Imidazole acetol-phosphate transaminase</fullName>
    </alternativeName>
</protein>
<feature type="domain" description="Aminotransferase class I/classII large" evidence="8">
    <location>
        <begin position="21"/>
        <end position="338"/>
    </location>
</feature>
<keyword evidence="10" id="KW-1185">Reference proteome</keyword>
<dbReference type="InterPro" id="IPR015424">
    <property type="entry name" value="PyrdxlP-dep_Trfase"/>
</dbReference>
<keyword evidence="6 7" id="KW-0368">Histidine biosynthesis</keyword>
<evidence type="ECO:0000313" key="10">
    <source>
        <dbReference type="Proteomes" id="UP000015961"/>
    </source>
</evidence>
<dbReference type="InterPro" id="IPR005861">
    <property type="entry name" value="HisP_aminotrans"/>
</dbReference>
<dbReference type="SUPFAM" id="SSF53383">
    <property type="entry name" value="PLP-dependent transferases"/>
    <property type="match status" value="1"/>
</dbReference>
<keyword evidence="4 7" id="KW-0808">Transferase</keyword>
<name>S0NYF3_9ENTE</name>
<dbReference type="eggNOG" id="COG0079">
    <property type="taxonomic scope" value="Bacteria"/>
</dbReference>
<keyword evidence="3 7" id="KW-0032">Aminotransferase</keyword>
<sequence length="350" mass="40014">MEGLRKIQPYIPGEQVDYQRVIKLNTNEHAYLPSPKIKETLATFDLAKLQRYSSVDNQALCRVIAQNEGLEDEWITTANGSDDILALAFQSFFQTKAPIIFPDITYGFYPVWCELYQIPYQLLPLDDQFQWDFTKIPQAIGGLVLTNPNAPTGKTVSKQAIIDLLERFPEQVIIVDEAYQAFNEESVAPLVSKYPNLYVTRTLSKDHALAGLRVGYGIGSPRLTQVIKAVKNSYNPYAVDALAEAVAITALEDRAYYQKVNQQILHTRSWFSEQLTQLGFNTLESHTNFVLTTHPSHKANILYQQLKEHAIYVRYFDTPRLKDYLRISIGTQQEMEQVTTLLRKLTQKEI</sequence>
<dbReference type="InterPro" id="IPR004839">
    <property type="entry name" value="Aminotransferase_I/II_large"/>
</dbReference>
<evidence type="ECO:0000256" key="6">
    <source>
        <dbReference type="ARBA" id="ARBA00023102"/>
    </source>
</evidence>
<comment type="subunit">
    <text evidence="2 7">Homodimer.</text>
</comment>
<dbReference type="GO" id="GO:0000105">
    <property type="term" value="P:L-histidine biosynthetic process"/>
    <property type="evidence" value="ECO:0007669"/>
    <property type="project" value="UniProtKB-UniRule"/>
</dbReference>
<comment type="caution">
    <text evidence="9">The sequence shown here is derived from an EMBL/GenBank/DDBJ whole genome shotgun (WGS) entry which is preliminary data.</text>
</comment>
<comment type="catalytic activity">
    <reaction evidence="7">
        <text>L-histidinol phosphate + 2-oxoglutarate = 3-(imidazol-4-yl)-2-oxopropyl phosphate + L-glutamate</text>
        <dbReference type="Rhea" id="RHEA:23744"/>
        <dbReference type="ChEBI" id="CHEBI:16810"/>
        <dbReference type="ChEBI" id="CHEBI:29985"/>
        <dbReference type="ChEBI" id="CHEBI:57766"/>
        <dbReference type="ChEBI" id="CHEBI:57980"/>
        <dbReference type="EC" id="2.6.1.9"/>
    </reaction>
</comment>
<dbReference type="HAMAP" id="MF_01023">
    <property type="entry name" value="HisC_aminotrans_2"/>
    <property type="match status" value="1"/>
</dbReference>
<reference evidence="9 10" key="1">
    <citation type="submission" date="2013-03" db="EMBL/GenBank/DDBJ databases">
        <title>The Genome Sequence of Enterococcus sulfureus ATCC_49903 (PacBio/Illumina hybrid assembly).</title>
        <authorList>
            <consortium name="The Broad Institute Genomics Platform"/>
            <consortium name="The Broad Institute Genome Sequencing Center for Infectious Disease"/>
            <person name="Earl A."/>
            <person name="Russ C."/>
            <person name="Gilmore M."/>
            <person name="Surin D."/>
            <person name="Walker B."/>
            <person name="Young S."/>
            <person name="Zeng Q."/>
            <person name="Gargeya S."/>
            <person name="Fitzgerald M."/>
            <person name="Haas B."/>
            <person name="Abouelleil A."/>
            <person name="Allen A.W."/>
            <person name="Alvarado L."/>
            <person name="Arachchi H.M."/>
            <person name="Berlin A.M."/>
            <person name="Chapman S.B."/>
            <person name="Gainer-Dewar J."/>
            <person name="Goldberg J."/>
            <person name="Griggs A."/>
            <person name="Gujja S."/>
            <person name="Hansen M."/>
            <person name="Howarth C."/>
            <person name="Imamovic A."/>
            <person name="Ireland A."/>
            <person name="Larimer J."/>
            <person name="McCowan C."/>
            <person name="Murphy C."/>
            <person name="Pearson M."/>
            <person name="Poon T.W."/>
            <person name="Priest M."/>
            <person name="Roberts A."/>
            <person name="Saif S."/>
            <person name="Shea T."/>
            <person name="Sisk P."/>
            <person name="Sykes S."/>
            <person name="Wortman J."/>
            <person name="Nusbaum C."/>
            <person name="Birren B."/>
        </authorList>
    </citation>
    <scope>NUCLEOTIDE SEQUENCE [LARGE SCALE GENOMIC DNA]</scope>
    <source>
        <strain evidence="9 10">ATCC 49903</strain>
    </source>
</reference>
<evidence type="ECO:0000256" key="7">
    <source>
        <dbReference type="HAMAP-Rule" id="MF_01023"/>
    </source>
</evidence>
<dbReference type="NCBIfam" id="TIGR01141">
    <property type="entry name" value="hisC"/>
    <property type="match status" value="1"/>
</dbReference>
<dbReference type="InterPro" id="IPR015422">
    <property type="entry name" value="PyrdxlP-dep_Trfase_small"/>
</dbReference>
<dbReference type="EMBL" id="ASWO01000007">
    <property type="protein sequence ID" value="EOT82960.1"/>
    <property type="molecule type" value="Genomic_DNA"/>
</dbReference>
<dbReference type="GO" id="GO:0030170">
    <property type="term" value="F:pyridoxal phosphate binding"/>
    <property type="evidence" value="ECO:0007669"/>
    <property type="project" value="InterPro"/>
</dbReference>
<dbReference type="PANTHER" id="PTHR43643:SF3">
    <property type="entry name" value="HISTIDINOL-PHOSPHATE AMINOTRANSFERASE"/>
    <property type="match status" value="1"/>
</dbReference>
<dbReference type="EC" id="2.6.1.9" evidence="7"/>
<dbReference type="InterPro" id="IPR050106">
    <property type="entry name" value="HistidinolP_aminotransfase"/>
</dbReference>
<gene>
    <name evidence="7" type="primary">hisC</name>
    <name evidence="9" type="ORF">I573_02073</name>
</gene>
<keyword evidence="7" id="KW-0028">Amino-acid biosynthesis</keyword>